<dbReference type="GO" id="GO:0016282">
    <property type="term" value="C:eukaryotic 43S preinitiation complex"/>
    <property type="evidence" value="ECO:0007669"/>
    <property type="project" value="UniProtKB-UniRule"/>
</dbReference>
<dbReference type="HAMAP" id="MF_03008">
    <property type="entry name" value="eIF3i"/>
    <property type="match status" value="1"/>
</dbReference>
<feature type="repeat" description="WD" evidence="8">
    <location>
        <begin position="184"/>
        <end position="225"/>
    </location>
</feature>
<dbReference type="GO" id="GO:0071541">
    <property type="term" value="C:eukaryotic translation initiation factor 3 complex, eIF3m"/>
    <property type="evidence" value="ECO:0007669"/>
    <property type="project" value="TreeGrafter"/>
</dbReference>
<evidence type="ECO:0000256" key="8">
    <source>
        <dbReference type="PROSITE-ProRule" id="PRU00221"/>
    </source>
</evidence>
<evidence type="ECO:0000256" key="4">
    <source>
        <dbReference type="ARBA" id="ARBA00022737"/>
    </source>
</evidence>
<evidence type="ECO:0000256" key="6">
    <source>
        <dbReference type="ARBA" id="ARBA00038394"/>
    </source>
</evidence>
<reference evidence="10" key="1">
    <citation type="submission" date="2025-08" db="UniProtKB">
        <authorList>
            <consortium name="RefSeq"/>
        </authorList>
    </citation>
    <scope>IDENTIFICATION</scope>
</reference>
<evidence type="ECO:0000256" key="7">
    <source>
        <dbReference type="HAMAP-Rule" id="MF_03008"/>
    </source>
</evidence>
<evidence type="ECO:0000256" key="2">
    <source>
        <dbReference type="ARBA" id="ARBA00022540"/>
    </source>
</evidence>
<keyword evidence="9" id="KW-1185">Reference proteome</keyword>
<keyword evidence="3 8" id="KW-0853">WD repeat</keyword>
<dbReference type="GO" id="GO:0003743">
    <property type="term" value="F:translation initiation factor activity"/>
    <property type="evidence" value="ECO:0007669"/>
    <property type="project" value="UniProtKB-UniRule"/>
</dbReference>
<evidence type="ECO:0000313" key="10">
    <source>
        <dbReference type="RefSeq" id="XP_026194316.1"/>
    </source>
</evidence>
<proteinExistence type="inferred from homology"/>
<dbReference type="GeneID" id="34622724"/>
<dbReference type="InterPro" id="IPR015943">
    <property type="entry name" value="WD40/YVTN_repeat-like_dom_sf"/>
</dbReference>
<dbReference type="SMART" id="SM00320">
    <property type="entry name" value="WD40"/>
    <property type="match status" value="5"/>
</dbReference>
<organism evidence="9 10">
    <name type="scientific">Cyclospora cayetanensis</name>
    <dbReference type="NCBI Taxonomy" id="88456"/>
    <lineage>
        <taxon>Eukaryota</taxon>
        <taxon>Sar</taxon>
        <taxon>Alveolata</taxon>
        <taxon>Apicomplexa</taxon>
        <taxon>Conoidasida</taxon>
        <taxon>Coccidia</taxon>
        <taxon>Eucoccidiorida</taxon>
        <taxon>Eimeriorina</taxon>
        <taxon>Eimeriidae</taxon>
        <taxon>Cyclospora</taxon>
    </lineage>
</organism>
<keyword evidence="5 7" id="KW-0648">Protein biosynthesis</keyword>
<dbReference type="Proteomes" id="UP000515125">
    <property type="component" value="Unplaced"/>
</dbReference>
<dbReference type="OrthoDB" id="24966at2759"/>
<keyword evidence="1 7" id="KW-0963">Cytoplasm</keyword>
<dbReference type="PANTHER" id="PTHR19877">
    <property type="entry name" value="EUKARYOTIC TRANSLATION INITIATION FACTOR 3 SUBUNIT I"/>
    <property type="match status" value="1"/>
</dbReference>
<feature type="repeat" description="WD" evidence="8">
    <location>
        <begin position="289"/>
        <end position="330"/>
    </location>
</feature>
<dbReference type="InterPro" id="IPR036322">
    <property type="entry name" value="WD40_repeat_dom_sf"/>
</dbReference>
<comment type="subunit">
    <text evidence="7">Component of the eukaryotic translation initiation factor 3 (eIF-3) complex.</text>
</comment>
<comment type="function">
    <text evidence="7">Component of the eukaryotic translation initiation factor 3 (eIF-3) complex, which is involved in protein synthesis of a specialized repertoire of mRNAs and, together with other initiation factors, stimulates binding of mRNA and methionyl-tRNAi to the 40S ribosome. The eIF-3 complex specifically targets and initiates translation of a subset of mRNAs involved in cell proliferation.</text>
</comment>
<dbReference type="AlphaFoldDB" id="A0A6P6S2D6"/>
<keyword evidence="2 7" id="KW-0396">Initiation factor</keyword>
<comment type="similarity">
    <text evidence="7">Belongs to the eIF-3 subunit I family.</text>
</comment>
<evidence type="ECO:0000313" key="9">
    <source>
        <dbReference type="Proteomes" id="UP000515125"/>
    </source>
</evidence>
<accession>A0A6P6S2D6</accession>
<dbReference type="InterPro" id="IPR027525">
    <property type="entry name" value="eIF3i"/>
</dbReference>
<sequence length="333" mass="37350">MYPLLLQGHDRPLTWVQFNRDGDIMFTCGKDANLSLWRTEDGRRIGTYDVGKGVVWSCDCTLDSKRLIAASADQKVLIFDVCSGTLLHEIPEQGPCKFVEWCRMPTQQTRFVVAHENFGAQSVKSIKVWKVDGETPKRLWVQDDFAARCTQVHWGAFDETIVSTHENGDIMVWDASNGEYINELRGHKAFITCMSFSADRMLALTTCSDGTAKLWSTKDWECLKTYTTDRPLNSCALSPLLTHAGPERKMHLLMGGGQAAEDVTTTASGEGKFEALLYHVVRGEEIASCKGHFGPLHTLAWRPDGSGYASGGEDGYVRLYSFDEEYFTDEKFQ</sequence>
<dbReference type="Pfam" id="PF24805">
    <property type="entry name" value="EIF3I"/>
    <property type="match status" value="1"/>
</dbReference>
<evidence type="ECO:0000256" key="3">
    <source>
        <dbReference type="ARBA" id="ARBA00022574"/>
    </source>
</evidence>
<dbReference type="PROSITE" id="PS50082">
    <property type="entry name" value="WD_REPEATS_2"/>
    <property type="match status" value="3"/>
</dbReference>
<dbReference type="GO" id="GO:0001732">
    <property type="term" value="P:formation of cytoplasmic translation initiation complex"/>
    <property type="evidence" value="ECO:0007669"/>
    <property type="project" value="UniProtKB-UniRule"/>
</dbReference>
<dbReference type="GO" id="GO:0003723">
    <property type="term" value="F:RNA binding"/>
    <property type="evidence" value="ECO:0007669"/>
    <property type="project" value="TreeGrafter"/>
</dbReference>
<gene>
    <name evidence="10" type="primary">LOC34622724</name>
</gene>
<comment type="similarity">
    <text evidence="6">Belongs to the WD repeat STRAP family.</text>
</comment>
<dbReference type="SUPFAM" id="SSF50978">
    <property type="entry name" value="WD40 repeat-like"/>
    <property type="match status" value="1"/>
</dbReference>
<dbReference type="PROSITE" id="PS50294">
    <property type="entry name" value="WD_REPEATS_REGION"/>
    <property type="match status" value="2"/>
</dbReference>
<dbReference type="Gene3D" id="2.130.10.10">
    <property type="entry name" value="YVTN repeat-like/Quinoprotein amine dehydrogenase"/>
    <property type="match status" value="1"/>
</dbReference>
<dbReference type="PANTHER" id="PTHR19877:SF1">
    <property type="entry name" value="EUKARYOTIC TRANSLATION INITIATION FACTOR 3 SUBUNIT I"/>
    <property type="match status" value="1"/>
</dbReference>
<evidence type="ECO:0000256" key="1">
    <source>
        <dbReference type="ARBA" id="ARBA00022490"/>
    </source>
</evidence>
<keyword evidence="4" id="KW-0677">Repeat</keyword>
<dbReference type="GO" id="GO:0033290">
    <property type="term" value="C:eukaryotic 48S preinitiation complex"/>
    <property type="evidence" value="ECO:0007669"/>
    <property type="project" value="UniProtKB-UniRule"/>
</dbReference>
<name>A0A6P6S2D6_9EIME</name>
<evidence type="ECO:0000256" key="5">
    <source>
        <dbReference type="ARBA" id="ARBA00022917"/>
    </source>
</evidence>
<dbReference type="RefSeq" id="XP_026194316.1">
    <property type="nucleotide sequence ID" value="XM_026338531.1"/>
</dbReference>
<comment type="subcellular location">
    <subcellularLocation>
        <location evidence="7">Cytoplasm</location>
    </subcellularLocation>
</comment>
<protein>
    <recommendedName>
        <fullName evidence="7">Eukaryotic translation initiation factor 3 subunit I</fullName>
        <shortName evidence="7">eIF3i</shortName>
    </recommendedName>
</protein>
<dbReference type="CDD" id="cd00200">
    <property type="entry name" value="WD40"/>
    <property type="match status" value="1"/>
</dbReference>
<feature type="repeat" description="WD" evidence="8">
    <location>
        <begin position="6"/>
        <end position="47"/>
    </location>
</feature>
<dbReference type="InterPro" id="IPR001680">
    <property type="entry name" value="WD40_rpt"/>
</dbReference>